<keyword evidence="1" id="KW-0472">Membrane</keyword>
<feature type="transmembrane region" description="Helical" evidence="1">
    <location>
        <begin position="137"/>
        <end position="155"/>
    </location>
</feature>
<name>A0ABX1TPZ4_9GAMM</name>
<evidence type="ECO:0000256" key="1">
    <source>
        <dbReference type="SAM" id="Phobius"/>
    </source>
</evidence>
<organism evidence="2 3">
    <name type="scientific">Candidatus Competibacter phosphatis</name>
    <dbReference type="NCBI Taxonomy" id="221280"/>
    <lineage>
        <taxon>Bacteria</taxon>
        <taxon>Pseudomonadati</taxon>
        <taxon>Pseudomonadota</taxon>
        <taxon>Gammaproteobacteria</taxon>
        <taxon>Candidatus Competibacteraceae</taxon>
        <taxon>Candidatus Competibacter</taxon>
    </lineage>
</organism>
<keyword evidence="3" id="KW-1185">Reference proteome</keyword>
<protein>
    <submittedName>
        <fullName evidence="2">Uncharacterized protein</fullName>
    </submittedName>
</protein>
<gene>
    <name evidence="2" type="ORF">E4P82_21125</name>
</gene>
<sequence>MNRFLSILALVGLTLAATVHVASLAGVDVSERVPFVWVLHVGVFIVFVPFFLSSRKALGVKPSLSDVRALMPNWVILVGAAVFAYAMVNFAIFIAAMDGGSPSIQEGKYVLQNHGHFIREITQTEYAAFRANELRGFSGHWLVFYFVPFAYFMFAKKPTLPSSGRPNGHRSCRMLGFFV</sequence>
<keyword evidence="1" id="KW-1133">Transmembrane helix</keyword>
<evidence type="ECO:0000313" key="3">
    <source>
        <dbReference type="Proteomes" id="UP000760480"/>
    </source>
</evidence>
<accession>A0ABX1TPZ4</accession>
<feature type="transmembrane region" description="Helical" evidence="1">
    <location>
        <begin position="34"/>
        <end position="53"/>
    </location>
</feature>
<keyword evidence="1" id="KW-0812">Transmembrane</keyword>
<dbReference type="RefSeq" id="WP_169250750.1">
    <property type="nucleotide sequence ID" value="NZ_SPMZ01000116.1"/>
</dbReference>
<comment type="caution">
    <text evidence="2">The sequence shown here is derived from an EMBL/GenBank/DDBJ whole genome shotgun (WGS) entry which is preliminary data.</text>
</comment>
<dbReference type="EMBL" id="SPMZ01000116">
    <property type="protein sequence ID" value="NMQ21491.1"/>
    <property type="molecule type" value="Genomic_DNA"/>
</dbReference>
<evidence type="ECO:0000313" key="2">
    <source>
        <dbReference type="EMBL" id="NMQ21491.1"/>
    </source>
</evidence>
<feature type="transmembrane region" description="Helical" evidence="1">
    <location>
        <begin position="74"/>
        <end position="96"/>
    </location>
</feature>
<dbReference type="Proteomes" id="UP000760480">
    <property type="component" value="Unassembled WGS sequence"/>
</dbReference>
<proteinExistence type="predicted"/>
<reference evidence="2 3" key="1">
    <citation type="submission" date="2019-03" db="EMBL/GenBank/DDBJ databases">
        <title>Metabolic reconstructions from genomes of highly enriched 'Candidatus Accumulibacter' and 'Candidatus Competibacter' bioreactor populations.</title>
        <authorList>
            <person name="Annavajhala M.K."/>
            <person name="Welles L."/>
            <person name="Abbas B."/>
            <person name="Sorokin D."/>
            <person name="Park H."/>
            <person name="Van Loosdrecht M."/>
            <person name="Chandran K."/>
        </authorList>
    </citation>
    <scope>NUCLEOTIDE SEQUENCE [LARGE SCALE GENOMIC DNA]</scope>
    <source>
        <strain evidence="2 3">SBR_G</strain>
    </source>
</reference>